<dbReference type="InterPro" id="IPR003594">
    <property type="entry name" value="HATPase_dom"/>
</dbReference>
<dbReference type="STRING" id="652787.SAMN05216490_3757"/>
<dbReference type="SUPFAM" id="SSF55874">
    <property type="entry name" value="ATPase domain of HSP90 chaperone/DNA topoisomerase II/histidine kinase"/>
    <property type="match status" value="1"/>
</dbReference>
<feature type="transmembrane region" description="Helical" evidence="4">
    <location>
        <begin position="24"/>
        <end position="42"/>
    </location>
</feature>
<dbReference type="SMART" id="SM00388">
    <property type="entry name" value="HisKA"/>
    <property type="match status" value="1"/>
</dbReference>
<dbReference type="CDD" id="cd00082">
    <property type="entry name" value="HisKA"/>
    <property type="match status" value="1"/>
</dbReference>
<dbReference type="Gene3D" id="1.10.287.130">
    <property type="match status" value="1"/>
</dbReference>
<dbReference type="SUPFAM" id="SSF47384">
    <property type="entry name" value="Homodimeric domain of signal transducing histidine kinase"/>
    <property type="match status" value="1"/>
</dbReference>
<dbReference type="GO" id="GO:0000155">
    <property type="term" value="F:phosphorelay sensor kinase activity"/>
    <property type="evidence" value="ECO:0007669"/>
    <property type="project" value="InterPro"/>
</dbReference>
<evidence type="ECO:0000259" key="5">
    <source>
        <dbReference type="PROSITE" id="PS50109"/>
    </source>
</evidence>
<proteinExistence type="predicted"/>
<feature type="transmembrane region" description="Helical" evidence="4">
    <location>
        <begin position="48"/>
        <end position="66"/>
    </location>
</feature>
<dbReference type="InterPro" id="IPR005467">
    <property type="entry name" value="His_kinase_dom"/>
</dbReference>
<accession>A0A1H2AXA8</accession>
<dbReference type="RefSeq" id="WP_091376438.1">
    <property type="nucleotide sequence ID" value="NZ_LT629740.1"/>
</dbReference>
<dbReference type="EMBL" id="LT629740">
    <property type="protein sequence ID" value="SDT50176.1"/>
    <property type="molecule type" value="Genomic_DNA"/>
</dbReference>
<keyword evidence="4" id="KW-0472">Membrane</keyword>
<keyword evidence="3" id="KW-0597">Phosphoprotein</keyword>
<feature type="transmembrane region" description="Helical" evidence="4">
    <location>
        <begin position="105"/>
        <end position="122"/>
    </location>
</feature>
<dbReference type="PANTHER" id="PTHR43547">
    <property type="entry name" value="TWO-COMPONENT HISTIDINE KINASE"/>
    <property type="match status" value="1"/>
</dbReference>
<evidence type="ECO:0000256" key="2">
    <source>
        <dbReference type="ARBA" id="ARBA00012438"/>
    </source>
</evidence>
<dbReference type="OrthoDB" id="1414490at2"/>
<evidence type="ECO:0000313" key="6">
    <source>
        <dbReference type="EMBL" id="SDT50176.1"/>
    </source>
</evidence>
<keyword evidence="4" id="KW-0812">Transmembrane</keyword>
<evidence type="ECO:0000256" key="4">
    <source>
        <dbReference type="SAM" id="Phobius"/>
    </source>
</evidence>
<dbReference type="Proteomes" id="UP000199679">
    <property type="component" value="Chromosome I"/>
</dbReference>
<dbReference type="SMART" id="SM00387">
    <property type="entry name" value="HATPase_c"/>
    <property type="match status" value="1"/>
</dbReference>
<dbReference type="InterPro" id="IPR036097">
    <property type="entry name" value="HisK_dim/P_sf"/>
</dbReference>
<gene>
    <name evidence="6" type="ORF">SAMN05216490_3757</name>
</gene>
<dbReference type="InterPro" id="IPR036890">
    <property type="entry name" value="HATPase_C_sf"/>
</dbReference>
<dbReference type="PROSITE" id="PS50109">
    <property type="entry name" value="HIS_KIN"/>
    <property type="match status" value="1"/>
</dbReference>
<name>A0A1H2AXA8_MUCMA</name>
<dbReference type="Gene3D" id="3.30.565.10">
    <property type="entry name" value="Histidine kinase-like ATPase, C-terminal domain"/>
    <property type="match status" value="1"/>
</dbReference>
<dbReference type="Pfam" id="PF02518">
    <property type="entry name" value="HATPase_c"/>
    <property type="match status" value="1"/>
</dbReference>
<keyword evidence="6" id="KW-0808">Transferase</keyword>
<keyword evidence="4" id="KW-1133">Transmembrane helix</keyword>
<evidence type="ECO:0000256" key="3">
    <source>
        <dbReference type="ARBA" id="ARBA00022553"/>
    </source>
</evidence>
<protein>
    <recommendedName>
        <fullName evidence="2">histidine kinase</fullName>
        <ecNumber evidence="2">2.7.13.3</ecNumber>
    </recommendedName>
</protein>
<dbReference type="AlphaFoldDB" id="A0A1H2AXA8"/>
<keyword evidence="6" id="KW-0418">Kinase</keyword>
<dbReference type="PANTHER" id="PTHR43547:SF2">
    <property type="entry name" value="HYBRID SIGNAL TRANSDUCTION HISTIDINE KINASE C"/>
    <property type="match status" value="1"/>
</dbReference>
<evidence type="ECO:0000256" key="1">
    <source>
        <dbReference type="ARBA" id="ARBA00000085"/>
    </source>
</evidence>
<comment type="catalytic activity">
    <reaction evidence="1">
        <text>ATP + protein L-histidine = ADP + protein N-phospho-L-histidine.</text>
        <dbReference type="EC" id="2.7.13.3"/>
    </reaction>
</comment>
<evidence type="ECO:0000313" key="7">
    <source>
        <dbReference type="Proteomes" id="UP000199679"/>
    </source>
</evidence>
<reference evidence="6 7" key="1">
    <citation type="submission" date="2016-10" db="EMBL/GenBank/DDBJ databases">
        <authorList>
            <person name="de Groot N.N."/>
        </authorList>
    </citation>
    <scope>NUCLEOTIDE SEQUENCE [LARGE SCALE GENOMIC DNA]</scope>
    <source>
        <strain evidence="6 7">MP1X4</strain>
    </source>
</reference>
<dbReference type="EC" id="2.7.13.3" evidence="2"/>
<sequence>MFIQVTKEEFSTEILKKAWHQTNIIVFTIALLYPLLCVVDYLYVPALWLQFFIVRLVISLAIYALHGLFQRKQYDYRLLLHISLLLISITSAALCSLVNIGQLSLYFLLYSLIILFFNLQVFWEPVNSIIQALVAFLLILICYKAFSHYDLNLFISKGGQFFALTTALSCLIPNAQYRITERYINSRILIEKSTDLLKEQRHDLNEKDKLIDLQYEQLRKLNDHKNSFINIAGHDLKNLIGSIIMSSVLIQEENYRLSTEQKEYINYITESADKMQYLLSKLVNVKEIDSNEINFNLEIFDINTEVNQVVKGLNETALTKNINLVNNISNRPLHVRLDKVFAGQVFQNLLSNAIKFSQLNNTLLVTTSLQAQKFVFEIIDEGVAIGQHELDWMFDKLKTLNDASTSKESRLGLGLSIAKLMTKEMGGELSYRSNADGNYFRVEFFAMN</sequence>
<dbReference type="Pfam" id="PF00512">
    <property type="entry name" value="HisKA"/>
    <property type="match status" value="1"/>
</dbReference>
<organism evidence="6 7">
    <name type="scientific">Mucilaginibacter mallensis</name>
    <dbReference type="NCBI Taxonomy" id="652787"/>
    <lineage>
        <taxon>Bacteria</taxon>
        <taxon>Pseudomonadati</taxon>
        <taxon>Bacteroidota</taxon>
        <taxon>Sphingobacteriia</taxon>
        <taxon>Sphingobacteriales</taxon>
        <taxon>Sphingobacteriaceae</taxon>
        <taxon>Mucilaginibacter</taxon>
    </lineage>
</organism>
<dbReference type="InterPro" id="IPR003661">
    <property type="entry name" value="HisK_dim/P_dom"/>
</dbReference>
<feature type="transmembrane region" description="Helical" evidence="4">
    <location>
        <begin position="129"/>
        <end position="146"/>
    </location>
</feature>
<feature type="domain" description="Histidine kinase" evidence="5">
    <location>
        <begin position="231"/>
        <end position="448"/>
    </location>
</feature>
<keyword evidence="7" id="KW-1185">Reference proteome</keyword>
<feature type="transmembrane region" description="Helical" evidence="4">
    <location>
        <begin position="78"/>
        <end position="99"/>
    </location>
</feature>